<gene>
    <name evidence="2" type="ORF">CSSPJE1EN2_LOCUS2022</name>
</gene>
<dbReference type="PANTHER" id="PTHR18901">
    <property type="entry name" value="2-DEOXYGLUCOSE-6-PHOSPHATE PHOSPHATASE 2"/>
    <property type="match status" value="1"/>
</dbReference>
<dbReference type="InterPro" id="IPR041492">
    <property type="entry name" value="HAD_2"/>
</dbReference>
<dbReference type="InterPro" id="IPR023198">
    <property type="entry name" value="PGP-like_dom2"/>
</dbReference>
<evidence type="ECO:0000313" key="3">
    <source>
        <dbReference type="Proteomes" id="UP001497522"/>
    </source>
</evidence>
<dbReference type="SUPFAM" id="SSF56784">
    <property type="entry name" value="HAD-like"/>
    <property type="match status" value="1"/>
</dbReference>
<dbReference type="SFLD" id="SFLDS00003">
    <property type="entry name" value="Haloacid_Dehalogenase"/>
    <property type="match status" value="1"/>
</dbReference>
<dbReference type="InterPro" id="IPR023214">
    <property type="entry name" value="HAD_sf"/>
</dbReference>
<sequence>MLQLLSVPGFWRVVRSLLAAESSVRRPIRGLGFPCPGGREIALGSTSDAPEQIAFGHVLFDMDGLLLDTEKFYTVVQEQILADYGKKFDWTLKAKMMGKKALEAGKILVQETGLDGILSPEDFIKRREAMLHDMFPDSDLMPGAERLIQHLHAHNVPMAVATSSHRQHFELKTTKHGPIFALMHHIVVGDDPAVVHGKPSPDIFLVAAQRFEDPDLKLANVLVFEDAPSGVAAARTAGMQVVMVPDPNLDPSLCQEADEVLSSLLEFDPCSWGLPPFAPISSSS</sequence>
<protein>
    <recommendedName>
        <fullName evidence="4">(DL)-glycerol-3-phosphatase 2</fullName>
    </recommendedName>
</protein>
<dbReference type="InterPro" id="IPR006439">
    <property type="entry name" value="HAD-SF_hydro_IA"/>
</dbReference>
<dbReference type="InterPro" id="IPR045228">
    <property type="entry name" value="Gpp1/Gpp2-like"/>
</dbReference>
<dbReference type="SFLD" id="SFLDG01129">
    <property type="entry name" value="C1.5:_HAD__Beta-PGM__Phosphata"/>
    <property type="match status" value="1"/>
</dbReference>
<evidence type="ECO:0000313" key="2">
    <source>
        <dbReference type="EMBL" id="CAK9859027.1"/>
    </source>
</evidence>
<dbReference type="CDD" id="cd07529">
    <property type="entry name" value="HAD_AtGPP-like"/>
    <property type="match status" value="1"/>
</dbReference>
<dbReference type="EMBL" id="OZ023711">
    <property type="protein sequence ID" value="CAK9859027.1"/>
    <property type="molecule type" value="Genomic_DNA"/>
</dbReference>
<proteinExistence type="predicted"/>
<dbReference type="InterPro" id="IPR036412">
    <property type="entry name" value="HAD-like_sf"/>
</dbReference>
<accession>A0ABP1A917</accession>
<organism evidence="2 3">
    <name type="scientific">Sphagnum jensenii</name>
    <dbReference type="NCBI Taxonomy" id="128206"/>
    <lineage>
        <taxon>Eukaryota</taxon>
        <taxon>Viridiplantae</taxon>
        <taxon>Streptophyta</taxon>
        <taxon>Embryophyta</taxon>
        <taxon>Bryophyta</taxon>
        <taxon>Sphagnophytina</taxon>
        <taxon>Sphagnopsida</taxon>
        <taxon>Sphagnales</taxon>
        <taxon>Sphagnaceae</taxon>
        <taxon>Sphagnum</taxon>
    </lineage>
</organism>
<dbReference type="Pfam" id="PF13419">
    <property type="entry name" value="HAD_2"/>
    <property type="match status" value="1"/>
</dbReference>
<dbReference type="NCBIfam" id="TIGR01509">
    <property type="entry name" value="HAD-SF-IA-v3"/>
    <property type="match status" value="1"/>
</dbReference>
<dbReference type="Proteomes" id="UP001497522">
    <property type="component" value="Chromosome 10"/>
</dbReference>
<dbReference type="PANTHER" id="PTHR18901:SF38">
    <property type="entry name" value="PSEUDOURIDINE-5'-PHOSPHATASE"/>
    <property type="match status" value="1"/>
</dbReference>
<reference evidence="2" key="1">
    <citation type="submission" date="2024-03" db="EMBL/GenBank/DDBJ databases">
        <authorList>
            <consortium name="ELIXIR-Norway"/>
            <consortium name="Elixir Norway"/>
        </authorList>
    </citation>
    <scope>NUCLEOTIDE SEQUENCE</scope>
</reference>
<evidence type="ECO:0008006" key="4">
    <source>
        <dbReference type="Google" id="ProtNLM"/>
    </source>
</evidence>
<dbReference type="Gene3D" id="1.10.150.240">
    <property type="entry name" value="Putative phosphatase, domain 2"/>
    <property type="match status" value="1"/>
</dbReference>
<keyword evidence="1" id="KW-0378">Hydrolase</keyword>
<keyword evidence="3" id="KW-1185">Reference proteome</keyword>
<evidence type="ECO:0000256" key="1">
    <source>
        <dbReference type="ARBA" id="ARBA00022801"/>
    </source>
</evidence>
<dbReference type="Gene3D" id="3.40.50.1000">
    <property type="entry name" value="HAD superfamily/HAD-like"/>
    <property type="match status" value="1"/>
</dbReference>
<name>A0ABP1A917_9BRYO</name>